<dbReference type="PANTHER" id="PTHR32166">
    <property type="entry name" value="OSJNBA0013A04.12 PROTEIN"/>
    <property type="match status" value="1"/>
</dbReference>
<reference evidence="2 3" key="1">
    <citation type="journal article" date="2024" name="Plant Biotechnol. J.">
        <title>Dendrobium thyrsiflorum genome and its molecular insights into genes involved in important horticultural traits.</title>
        <authorList>
            <person name="Chen B."/>
            <person name="Wang J.Y."/>
            <person name="Zheng P.J."/>
            <person name="Li K.L."/>
            <person name="Liang Y.M."/>
            <person name="Chen X.F."/>
            <person name="Zhang C."/>
            <person name="Zhao X."/>
            <person name="He X."/>
            <person name="Zhang G.Q."/>
            <person name="Liu Z.J."/>
            <person name="Xu Q."/>
        </authorList>
    </citation>
    <scope>NUCLEOTIDE SEQUENCE [LARGE SCALE GENOMIC DNA]</scope>
    <source>
        <strain evidence="2">GZMU011</strain>
    </source>
</reference>
<evidence type="ECO:0000313" key="2">
    <source>
        <dbReference type="EMBL" id="KAL0917865.1"/>
    </source>
</evidence>
<gene>
    <name evidence="2" type="ORF">M5K25_012966</name>
</gene>
<comment type="caution">
    <text evidence="2">The sequence shown here is derived from an EMBL/GenBank/DDBJ whole genome shotgun (WGS) entry which is preliminary data.</text>
</comment>
<dbReference type="PANTHER" id="PTHR32166:SF121">
    <property type="entry name" value="DUF659 DOMAIN-CONTAINING PROTEIN"/>
    <property type="match status" value="1"/>
</dbReference>
<keyword evidence="3" id="KW-1185">Reference proteome</keyword>
<dbReference type="AlphaFoldDB" id="A0ABD0UYZ1"/>
<dbReference type="EMBL" id="JANQDX010000010">
    <property type="protein sequence ID" value="KAL0917865.1"/>
    <property type="molecule type" value="Genomic_DNA"/>
</dbReference>
<dbReference type="Proteomes" id="UP001552299">
    <property type="component" value="Unassembled WGS sequence"/>
</dbReference>
<dbReference type="InterPro" id="IPR007021">
    <property type="entry name" value="DUF659"/>
</dbReference>
<sequence>MQTLPDWTEPLTRRLKLNVELNSSTPNSTRNTRLARIDPPTTLYHSVREKVDIAWSNCSEIGSQPSLKSVMASKEAIHHADLVVARWFYNSCIPLNAINSDFAQRIINAIAAIGHGYKLPSYYKLRVNLLRDYKEEDKLLIDSYRRSWSEIGCKIMADGWTDNRNRTLANQLH</sequence>
<dbReference type="Pfam" id="PF04937">
    <property type="entry name" value="DUF659"/>
    <property type="match status" value="1"/>
</dbReference>
<proteinExistence type="predicted"/>
<accession>A0ABD0UYZ1</accession>
<name>A0ABD0UYZ1_DENTH</name>
<evidence type="ECO:0000259" key="1">
    <source>
        <dbReference type="Pfam" id="PF04937"/>
    </source>
</evidence>
<organism evidence="2 3">
    <name type="scientific">Dendrobium thyrsiflorum</name>
    <name type="common">Pinecone-like raceme dendrobium</name>
    <name type="synonym">Orchid</name>
    <dbReference type="NCBI Taxonomy" id="117978"/>
    <lineage>
        <taxon>Eukaryota</taxon>
        <taxon>Viridiplantae</taxon>
        <taxon>Streptophyta</taxon>
        <taxon>Embryophyta</taxon>
        <taxon>Tracheophyta</taxon>
        <taxon>Spermatophyta</taxon>
        <taxon>Magnoliopsida</taxon>
        <taxon>Liliopsida</taxon>
        <taxon>Asparagales</taxon>
        <taxon>Orchidaceae</taxon>
        <taxon>Epidendroideae</taxon>
        <taxon>Malaxideae</taxon>
        <taxon>Dendrobiinae</taxon>
        <taxon>Dendrobium</taxon>
    </lineage>
</organism>
<feature type="domain" description="DUF659" evidence="1">
    <location>
        <begin position="120"/>
        <end position="170"/>
    </location>
</feature>
<protein>
    <recommendedName>
        <fullName evidence="1">DUF659 domain-containing protein</fullName>
    </recommendedName>
</protein>
<evidence type="ECO:0000313" key="3">
    <source>
        <dbReference type="Proteomes" id="UP001552299"/>
    </source>
</evidence>